<evidence type="ECO:0000313" key="19">
    <source>
        <dbReference type="EMBL" id="TYP95075.1"/>
    </source>
</evidence>
<feature type="binding site" evidence="15">
    <location>
        <position position="65"/>
    </location>
    <ligand>
        <name>Mg(2+)</name>
        <dbReference type="ChEBI" id="CHEBI:18420"/>
    </ligand>
</feature>
<evidence type="ECO:0000256" key="2">
    <source>
        <dbReference type="ARBA" id="ARBA00004496"/>
    </source>
</evidence>
<accession>A0A5D3YLM6</accession>
<dbReference type="InterPro" id="IPR014720">
    <property type="entry name" value="dsRBD_dom"/>
</dbReference>
<dbReference type="CDD" id="cd00593">
    <property type="entry name" value="RIBOc"/>
    <property type="match status" value="1"/>
</dbReference>
<feature type="domain" description="DRBM" evidence="17">
    <location>
        <begin position="179"/>
        <end position="248"/>
    </location>
</feature>
<dbReference type="GO" id="GO:0006364">
    <property type="term" value="P:rRNA processing"/>
    <property type="evidence" value="ECO:0007669"/>
    <property type="project" value="UniProtKB-UniRule"/>
</dbReference>
<dbReference type="GO" id="GO:0008033">
    <property type="term" value="P:tRNA processing"/>
    <property type="evidence" value="ECO:0007669"/>
    <property type="project" value="UniProtKB-KW"/>
</dbReference>
<reference evidence="19 20" key="1">
    <citation type="submission" date="2019-07" db="EMBL/GenBank/DDBJ databases">
        <title>Genomic Encyclopedia of Archaeal and Bacterial Type Strains, Phase II (KMG-II): from individual species to whole genera.</title>
        <authorList>
            <person name="Goeker M."/>
        </authorList>
    </citation>
    <scope>NUCLEOTIDE SEQUENCE [LARGE SCALE GENOMIC DNA]</scope>
    <source>
        <strain evidence="19 20">DSM 21935</strain>
    </source>
</reference>
<dbReference type="PANTHER" id="PTHR11207">
    <property type="entry name" value="RIBONUCLEASE III"/>
    <property type="match status" value="1"/>
</dbReference>
<dbReference type="GO" id="GO:0006397">
    <property type="term" value="P:mRNA processing"/>
    <property type="evidence" value="ECO:0007669"/>
    <property type="project" value="UniProtKB-UniRule"/>
</dbReference>
<proteinExistence type="inferred from homology"/>
<evidence type="ECO:0000256" key="9">
    <source>
        <dbReference type="ARBA" id="ARBA00022722"/>
    </source>
</evidence>
<dbReference type="SMART" id="SM00358">
    <property type="entry name" value="DSRM"/>
    <property type="match status" value="1"/>
</dbReference>
<dbReference type="SUPFAM" id="SSF69065">
    <property type="entry name" value="RNase III domain-like"/>
    <property type="match status" value="1"/>
</dbReference>
<evidence type="ECO:0000259" key="18">
    <source>
        <dbReference type="PROSITE" id="PS50142"/>
    </source>
</evidence>
<dbReference type="Gene3D" id="1.10.1520.10">
    <property type="entry name" value="Ribonuclease III domain"/>
    <property type="match status" value="1"/>
</dbReference>
<gene>
    <name evidence="15" type="primary">rnc</name>
    <name evidence="19" type="ORF">LX73_0370</name>
</gene>
<evidence type="ECO:0000256" key="4">
    <source>
        <dbReference type="ARBA" id="ARBA00011738"/>
    </source>
</evidence>
<feature type="domain" description="RNase III" evidence="18">
    <location>
        <begin position="23"/>
        <end position="152"/>
    </location>
</feature>
<sequence>MLDKLRSFFETDAKHFPEYEERIKELESIIEFSVNDPGIFLQALRHRSTVEDDHFPSSDSYERLEFLGDAVLDLIVTEVIFDLYPEKDEGFLTKLRAKLVRGDSLAMFSRKLQLHDLILLGDRVKGQGVARSKSVSADAFEALVGAIYVDLGYDNCLTFVRNVIRKHVNFDKLLDSLDNYKSLLLEYAQARQLAIPTYHVIAERGPDHDKTFEVETRVDKESVAEGEGKSKKEAEQRAARKALNKLKEKD</sequence>
<evidence type="ECO:0000259" key="17">
    <source>
        <dbReference type="PROSITE" id="PS50137"/>
    </source>
</evidence>
<keyword evidence="20" id="KW-1185">Reference proteome</keyword>
<keyword evidence="10 15" id="KW-0479">Metal-binding</keyword>
<organism evidence="19 20">
    <name type="scientific">Fodinibius salinus</name>
    <dbReference type="NCBI Taxonomy" id="860790"/>
    <lineage>
        <taxon>Bacteria</taxon>
        <taxon>Pseudomonadati</taxon>
        <taxon>Balneolota</taxon>
        <taxon>Balneolia</taxon>
        <taxon>Balneolales</taxon>
        <taxon>Balneolaceae</taxon>
        <taxon>Fodinibius</taxon>
    </lineage>
</organism>
<dbReference type="Pfam" id="PF14622">
    <property type="entry name" value="Ribonucleas_3_3"/>
    <property type="match status" value="1"/>
</dbReference>
<dbReference type="FunFam" id="3.30.160.20:FF:000003">
    <property type="entry name" value="Ribonuclease 3"/>
    <property type="match status" value="1"/>
</dbReference>
<dbReference type="Proteomes" id="UP000324595">
    <property type="component" value="Unassembled WGS sequence"/>
</dbReference>
<dbReference type="SUPFAM" id="SSF54768">
    <property type="entry name" value="dsRNA-binding domain-like"/>
    <property type="match status" value="1"/>
</dbReference>
<evidence type="ECO:0000256" key="14">
    <source>
        <dbReference type="ARBA" id="ARBA00022884"/>
    </source>
</evidence>
<dbReference type="EMBL" id="VNHY01000001">
    <property type="protein sequence ID" value="TYP95075.1"/>
    <property type="molecule type" value="Genomic_DNA"/>
</dbReference>
<evidence type="ECO:0000256" key="7">
    <source>
        <dbReference type="ARBA" id="ARBA00022664"/>
    </source>
</evidence>
<evidence type="ECO:0000256" key="13">
    <source>
        <dbReference type="ARBA" id="ARBA00022842"/>
    </source>
</evidence>
<protein>
    <recommendedName>
        <fullName evidence="15">Ribonuclease 3</fullName>
        <ecNumber evidence="15">3.1.26.3</ecNumber>
    </recommendedName>
    <alternativeName>
        <fullName evidence="15">Ribonuclease III</fullName>
        <shortName evidence="15">RNase III</shortName>
    </alternativeName>
</protein>
<evidence type="ECO:0000256" key="3">
    <source>
        <dbReference type="ARBA" id="ARBA00010183"/>
    </source>
</evidence>
<dbReference type="SMART" id="SM00535">
    <property type="entry name" value="RIBOc"/>
    <property type="match status" value="1"/>
</dbReference>
<feature type="region of interest" description="Disordered" evidence="16">
    <location>
        <begin position="211"/>
        <end position="250"/>
    </location>
</feature>
<dbReference type="GO" id="GO:0019843">
    <property type="term" value="F:rRNA binding"/>
    <property type="evidence" value="ECO:0007669"/>
    <property type="project" value="UniProtKB-KW"/>
</dbReference>
<comment type="function">
    <text evidence="15">Digests double-stranded RNA. Involved in the processing of primary rRNA transcript to yield the immediate precursors to the large and small rRNAs (23S and 16S). Processes some mRNAs, and tRNAs when they are encoded in the rRNA operon. Processes pre-crRNA and tracrRNA of type II CRISPR loci if present in the organism.</text>
</comment>
<dbReference type="InterPro" id="IPR036389">
    <property type="entry name" value="RNase_III_sf"/>
</dbReference>
<feature type="active site" evidence="15">
    <location>
        <position position="141"/>
    </location>
</feature>
<dbReference type="GO" id="GO:0046872">
    <property type="term" value="F:metal ion binding"/>
    <property type="evidence" value="ECO:0007669"/>
    <property type="project" value="UniProtKB-KW"/>
</dbReference>
<feature type="binding site" evidence="15">
    <location>
        <position position="138"/>
    </location>
    <ligand>
        <name>Mg(2+)</name>
        <dbReference type="ChEBI" id="CHEBI:18420"/>
    </ligand>
</feature>
<dbReference type="GO" id="GO:0004525">
    <property type="term" value="F:ribonuclease III activity"/>
    <property type="evidence" value="ECO:0007669"/>
    <property type="project" value="UniProtKB-UniRule"/>
</dbReference>
<evidence type="ECO:0000256" key="10">
    <source>
        <dbReference type="ARBA" id="ARBA00022723"/>
    </source>
</evidence>
<evidence type="ECO:0000256" key="12">
    <source>
        <dbReference type="ARBA" id="ARBA00022801"/>
    </source>
</evidence>
<dbReference type="PROSITE" id="PS00517">
    <property type="entry name" value="RNASE_3_1"/>
    <property type="match status" value="1"/>
</dbReference>
<dbReference type="GO" id="GO:0003725">
    <property type="term" value="F:double-stranded RNA binding"/>
    <property type="evidence" value="ECO:0007669"/>
    <property type="project" value="TreeGrafter"/>
</dbReference>
<evidence type="ECO:0000256" key="8">
    <source>
        <dbReference type="ARBA" id="ARBA00022694"/>
    </source>
</evidence>
<feature type="binding site" evidence="15">
    <location>
        <position position="141"/>
    </location>
    <ligand>
        <name>Mg(2+)</name>
        <dbReference type="ChEBI" id="CHEBI:18420"/>
    </ligand>
</feature>
<evidence type="ECO:0000256" key="5">
    <source>
        <dbReference type="ARBA" id="ARBA00022490"/>
    </source>
</evidence>
<dbReference type="GO" id="GO:0005737">
    <property type="term" value="C:cytoplasm"/>
    <property type="evidence" value="ECO:0007669"/>
    <property type="project" value="UniProtKB-SubCell"/>
</dbReference>
<dbReference type="FunFam" id="1.10.1520.10:FF:000001">
    <property type="entry name" value="Ribonuclease 3"/>
    <property type="match status" value="1"/>
</dbReference>
<name>A0A5D3YLM6_9BACT</name>
<feature type="compositionally biased region" description="Basic and acidic residues" evidence="16">
    <location>
        <begin position="211"/>
        <end position="238"/>
    </location>
</feature>
<dbReference type="EC" id="3.1.26.3" evidence="15"/>
<dbReference type="InterPro" id="IPR011907">
    <property type="entry name" value="RNase_III"/>
</dbReference>
<dbReference type="RefSeq" id="WP_148897757.1">
    <property type="nucleotide sequence ID" value="NZ_VNHY01000001.1"/>
</dbReference>
<dbReference type="AlphaFoldDB" id="A0A5D3YLM6"/>
<dbReference type="GO" id="GO:0042802">
    <property type="term" value="F:identical protein binding"/>
    <property type="evidence" value="ECO:0007669"/>
    <property type="project" value="UniProtKB-ARBA"/>
</dbReference>
<dbReference type="HAMAP" id="MF_00104">
    <property type="entry name" value="RNase_III"/>
    <property type="match status" value="1"/>
</dbReference>
<dbReference type="NCBIfam" id="TIGR02191">
    <property type="entry name" value="RNaseIII"/>
    <property type="match status" value="1"/>
</dbReference>
<dbReference type="InterPro" id="IPR000999">
    <property type="entry name" value="RNase_III_dom"/>
</dbReference>
<comment type="cofactor">
    <cofactor evidence="15">
        <name>Mg(2+)</name>
        <dbReference type="ChEBI" id="CHEBI:18420"/>
    </cofactor>
</comment>
<comment type="subcellular location">
    <subcellularLocation>
        <location evidence="2 15">Cytoplasm</location>
    </subcellularLocation>
</comment>
<dbReference type="Gene3D" id="3.30.160.20">
    <property type="match status" value="1"/>
</dbReference>
<evidence type="ECO:0000256" key="15">
    <source>
        <dbReference type="HAMAP-Rule" id="MF_00104"/>
    </source>
</evidence>
<comment type="caution">
    <text evidence="19">The sequence shown here is derived from an EMBL/GenBank/DDBJ whole genome shotgun (WGS) entry which is preliminary data.</text>
</comment>
<dbReference type="OrthoDB" id="9805026at2"/>
<keyword evidence="7 15" id="KW-0507">mRNA processing</keyword>
<keyword evidence="6 15" id="KW-0698">rRNA processing</keyword>
<keyword evidence="9 15" id="KW-0540">Nuclease</keyword>
<keyword evidence="5 15" id="KW-0963">Cytoplasm</keyword>
<keyword evidence="8 15" id="KW-0819">tRNA processing</keyword>
<dbReference type="PANTHER" id="PTHR11207:SF0">
    <property type="entry name" value="RIBONUCLEASE 3"/>
    <property type="match status" value="1"/>
</dbReference>
<comment type="similarity">
    <text evidence="3">Belongs to the ribonuclease III family.</text>
</comment>
<keyword evidence="11 15" id="KW-0255">Endonuclease</keyword>
<evidence type="ECO:0000256" key="11">
    <source>
        <dbReference type="ARBA" id="ARBA00022759"/>
    </source>
</evidence>
<keyword evidence="15" id="KW-0699">rRNA-binding</keyword>
<evidence type="ECO:0000256" key="1">
    <source>
        <dbReference type="ARBA" id="ARBA00000109"/>
    </source>
</evidence>
<dbReference type="GO" id="GO:0010468">
    <property type="term" value="P:regulation of gene expression"/>
    <property type="evidence" value="ECO:0007669"/>
    <property type="project" value="TreeGrafter"/>
</dbReference>
<keyword evidence="14 15" id="KW-0694">RNA-binding</keyword>
<feature type="active site" evidence="15">
    <location>
        <position position="69"/>
    </location>
</feature>
<comment type="catalytic activity">
    <reaction evidence="1 15">
        <text>Endonucleolytic cleavage to 5'-phosphomonoester.</text>
        <dbReference type="EC" id="3.1.26.3"/>
    </reaction>
</comment>
<evidence type="ECO:0000313" key="20">
    <source>
        <dbReference type="Proteomes" id="UP000324595"/>
    </source>
</evidence>
<keyword evidence="13 15" id="KW-0460">Magnesium</keyword>
<dbReference type="PROSITE" id="PS50137">
    <property type="entry name" value="DS_RBD"/>
    <property type="match status" value="1"/>
</dbReference>
<dbReference type="Pfam" id="PF00035">
    <property type="entry name" value="dsrm"/>
    <property type="match status" value="1"/>
</dbReference>
<dbReference type="CDD" id="cd10845">
    <property type="entry name" value="DSRM_RNAse_III_family"/>
    <property type="match status" value="1"/>
</dbReference>
<evidence type="ECO:0000256" key="16">
    <source>
        <dbReference type="SAM" id="MobiDB-lite"/>
    </source>
</evidence>
<comment type="subunit">
    <text evidence="4 15">Homodimer.</text>
</comment>
<keyword evidence="12 15" id="KW-0378">Hydrolase</keyword>
<dbReference type="PROSITE" id="PS50142">
    <property type="entry name" value="RNASE_3_2"/>
    <property type="match status" value="1"/>
</dbReference>
<evidence type="ECO:0000256" key="6">
    <source>
        <dbReference type="ARBA" id="ARBA00022552"/>
    </source>
</evidence>